<keyword evidence="1" id="KW-0175">Coiled coil</keyword>
<dbReference type="AlphaFoldDB" id="A0A7H9B619"/>
<evidence type="ECO:0000313" key="4">
    <source>
        <dbReference type="Proteomes" id="UP000509704"/>
    </source>
</evidence>
<evidence type="ECO:0000256" key="2">
    <source>
        <dbReference type="SAM" id="MobiDB-lite"/>
    </source>
</evidence>
<dbReference type="EMBL" id="CP058609">
    <property type="protein sequence ID" value="QLG73756.1"/>
    <property type="molecule type" value="Genomic_DNA"/>
</dbReference>
<evidence type="ECO:0000313" key="3">
    <source>
        <dbReference type="EMBL" id="QLG73756.1"/>
    </source>
</evidence>
<proteinExistence type="predicted"/>
<feature type="region of interest" description="Disordered" evidence="2">
    <location>
        <begin position="58"/>
        <end position="80"/>
    </location>
</feature>
<keyword evidence="4" id="KW-1185">Reference proteome</keyword>
<name>A0A7H9B619_ZYGMR</name>
<dbReference type="KEGG" id="zmk:HG535_0F02670"/>
<evidence type="ECO:0000256" key="1">
    <source>
        <dbReference type="SAM" id="Coils"/>
    </source>
</evidence>
<dbReference type="Proteomes" id="UP000509704">
    <property type="component" value="Chromosome 6"/>
</dbReference>
<reference evidence="3 4" key="1">
    <citation type="submission" date="2020-07" db="EMBL/GenBank/DDBJ databases">
        <title>The yeast mating-type switching endonuclease HO is a domesticated member of an unorthodox homing genetic element family.</title>
        <authorList>
            <person name="Coughlan A.Y."/>
            <person name="Lombardi L."/>
            <person name="Braun-Galleani S."/>
            <person name="Martos A.R."/>
            <person name="Galeote V."/>
            <person name="Bigey F."/>
            <person name="Dequin S."/>
            <person name="Byrne K.P."/>
            <person name="Wolfe K.H."/>
        </authorList>
    </citation>
    <scope>NUCLEOTIDE SEQUENCE [LARGE SCALE GENOMIC DNA]</scope>
    <source>
        <strain evidence="3 4">NRRL Y-6702</strain>
    </source>
</reference>
<gene>
    <name evidence="3" type="ORF">HG535_0F02670</name>
</gene>
<feature type="coiled-coil region" evidence="1">
    <location>
        <begin position="16"/>
        <end position="57"/>
    </location>
</feature>
<sequence length="80" mass="9366">MKADIQELEGFSTVELARLYQGLQEGEQTADDMEKRLDLMEKKMAELLEQVEGMQQLEVRQDSDSRDNQIEKDMERTDDI</sequence>
<dbReference type="OrthoDB" id="5398685at2759"/>
<dbReference type="RefSeq" id="XP_037145482.1">
    <property type="nucleotide sequence ID" value="XM_037289587.1"/>
</dbReference>
<accession>A0A7H9B619</accession>
<organism evidence="3 4">
    <name type="scientific">Zygotorulaspora mrakii</name>
    <name type="common">Zygosaccharomyces mrakii</name>
    <dbReference type="NCBI Taxonomy" id="42260"/>
    <lineage>
        <taxon>Eukaryota</taxon>
        <taxon>Fungi</taxon>
        <taxon>Dikarya</taxon>
        <taxon>Ascomycota</taxon>
        <taxon>Saccharomycotina</taxon>
        <taxon>Saccharomycetes</taxon>
        <taxon>Saccharomycetales</taxon>
        <taxon>Saccharomycetaceae</taxon>
        <taxon>Zygotorulaspora</taxon>
    </lineage>
</organism>
<protein>
    <submittedName>
        <fullName evidence="3">Uncharacterized protein</fullName>
    </submittedName>
</protein>
<dbReference type="GeneID" id="59237515"/>
<feature type="compositionally biased region" description="Basic and acidic residues" evidence="2">
    <location>
        <begin position="59"/>
        <end position="80"/>
    </location>
</feature>